<dbReference type="STRING" id="1111728.GCA_000427805_02389"/>
<dbReference type="Proteomes" id="UP000373449">
    <property type="component" value="Unassembled WGS sequence"/>
</dbReference>
<evidence type="ECO:0000313" key="10">
    <source>
        <dbReference type="Proteomes" id="UP000373449"/>
    </source>
</evidence>
<reference evidence="8 10" key="3">
    <citation type="submission" date="2019-03" db="EMBL/GenBank/DDBJ databases">
        <authorList>
            <consortium name="Pathogen Informatics"/>
        </authorList>
    </citation>
    <scope>NUCLEOTIDE SEQUENCE [LARGE SCALE GENOMIC DNA]</scope>
    <source>
        <strain evidence="8 10">NCTC12282</strain>
    </source>
</reference>
<dbReference type="Proteomes" id="UP000224974">
    <property type="component" value="Unassembled WGS sequence"/>
</dbReference>
<dbReference type="PANTHER" id="PTHR33514:SF13">
    <property type="entry name" value="PROTEIN ABCI12, CHLOROPLASTIC"/>
    <property type="match status" value="1"/>
</dbReference>
<protein>
    <submittedName>
        <fullName evidence="8">ABC-type cobalt transport system, permease component CbiQ and related transporters</fullName>
    </submittedName>
    <submittedName>
        <fullName evidence="7">Cobalt ABC transporter permease</fullName>
    </submittedName>
</protein>
<keyword evidence="4 6" id="KW-1133">Transmembrane helix</keyword>
<feature type="transmembrane region" description="Helical" evidence="6">
    <location>
        <begin position="85"/>
        <end position="104"/>
    </location>
</feature>
<reference evidence="9" key="1">
    <citation type="submission" date="2017-09" db="EMBL/GenBank/DDBJ databases">
        <title>FDA dAtabase for Regulatory Grade micrObial Sequences (FDA-ARGOS): Supporting development and validation of Infectious Disease Dx tests.</title>
        <authorList>
            <person name="Minogue T."/>
            <person name="Wolcott M."/>
            <person name="Wasieloski L."/>
            <person name="Aguilar W."/>
            <person name="Moore D."/>
            <person name="Tallon L."/>
            <person name="Sadzewicz L."/>
            <person name="Ott S."/>
            <person name="Zhao X."/>
            <person name="Nagaraj S."/>
            <person name="Vavikolanu K."/>
            <person name="Aluvathingal J."/>
            <person name="Nadendla S."/>
            <person name="Sichtig H."/>
        </authorList>
    </citation>
    <scope>NUCLEOTIDE SEQUENCE [LARGE SCALE GENOMIC DNA]</scope>
    <source>
        <strain evidence="9">FDAARGOS_387</strain>
    </source>
</reference>
<organism evidence="7 9">
    <name type="scientific">Budvicia aquatica</name>
    <dbReference type="NCBI Taxonomy" id="82979"/>
    <lineage>
        <taxon>Bacteria</taxon>
        <taxon>Pseudomonadati</taxon>
        <taxon>Pseudomonadota</taxon>
        <taxon>Gammaproteobacteria</taxon>
        <taxon>Enterobacterales</taxon>
        <taxon>Budviciaceae</taxon>
        <taxon>Budvicia</taxon>
    </lineage>
</organism>
<keyword evidence="9" id="KW-1185">Reference proteome</keyword>
<evidence type="ECO:0000313" key="9">
    <source>
        <dbReference type="Proteomes" id="UP000224974"/>
    </source>
</evidence>
<sequence>MHPFTSLALWGWLALSCLLLPLGNALVIYSIGMFVLLLILPDTRWRWRYVVWFMIPMALGLWLVHSGWLAVWLRDVPLDQQRLPMAIALWFKLLAIISSAQIWLQKVPTRQFVRALFASRLPISFAYVLAGPLLIVEQLRQQLSVIRDAQLARGIPLDGNWYQRLGSIPALLMPLINNSLNELAIRGAALDMRAFRLHGHRTTLWSPTDSQWQKVVRYSLLALMIIQTGVYFWW</sequence>
<accession>A0A2C6DEP5</accession>
<gene>
    <name evidence="7" type="ORF">CRN84_05220</name>
    <name evidence="8" type="ORF">NCTC12282_01738</name>
</gene>
<evidence type="ECO:0000313" key="8">
    <source>
        <dbReference type="EMBL" id="VFS46808.1"/>
    </source>
</evidence>
<dbReference type="CDD" id="cd16914">
    <property type="entry name" value="EcfT"/>
    <property type="match status" value="1"/>
</dbReference>
<feature type="transmembrane region" description="Helical" evidence="6">
    <location>
        <begin position="49"/>
        <end position="73"/>
    </location>
</feature>
<comment type="similarity">
    <text evidence="2">Belongs to the CbiQ family.</text>
</comment>
<evidence type="ECO:0000313" key="7">
    <source>
        <dbReference type="EMBL" id="PHI28758.1"/>
    </source>
</evidence>
<dbReference type="GO" id="GO:0005886">
    <property type="term" value="C:plasma membrane"/>
    <property type="evidence" value="ECO:0007669"/>
    <property type="project" value="TreeGrafter"/>
</dbReference>
<feature type="transmembrane region" description="Helical" evidence="6">
    <location>
        <begin position="116"/>
        <end position="136"/>
    </location>
</feature>
<dbReference type="EMBL" id="CAADJA010000002">
    <property type="protein sequence ID" value="VFS46808.1"/>
    <property type="molecule type" value="Genomic_DNA"/>
</dbReference>
<reference evidence="7" key="2">
    <citation type="submission" date="2017-09" db="EMBL/GenBank/DDBJ databases">
        <title>FDA dAtabase for Regulatory Grade micrObial Sequences (FDA-ARGOS): Supporting development and validation of Infectious Disease Dx tests.</title>
        <authorList>
            <person name="Minogue T."/>
            <person name="Wolcott M."/>
            <person name="Wasieloski L."/>
            <person name="Aguilar W."/>
            <person name="Moore D."/>
            <person name="Tallon L.J."/>
            <person name="Sadzewicz L."/>
            <person name="Ott S."/>
            <person name="Zhao X."/>
            <person name="Nagaraj S."/>
            <person name="Vavikolanu K."/>
            <person name="Aluvathingal J."/>
            <person name="Nadendla S."/>
            <person name="Sichtig H."/>
        </authorList>
    </citation>
    <scope>NUCLEOTIDE SEQUENCE</scope>
    <source>
        <strain evidence="7">FDAARGOS_387</strain>
    </source>
</reference>
<evidence type="ECO:0000256" key="6">
    <source>
        <dbReference type="SAM" id="Phobius"/>
    </source>
</evidence>
<name>A0A2C6DEP5_9GAMM</name>
<evidence type="ECO:0000256" key="5">
    <source>
        <dbReference type="ARBA" id="ARBA00023136"/>
    </source>
</evidence>
<dbReference type="InterPro" id="IPR003339">
    <property type="entry name" value="ABC/ECF_trnsptr_transmembrane"/>
</dbReference>
<dbReference type="EMBL" id="PDDX01000001">
    <property type="protein sequence ID" value="PHI28758.1"/>
    <property type="molecule type" value="Genomic_DNA"/>
</dbReference>
<dbReference type="PANTHER" id="PTHR33514">
    <property type="entry name" value="PROTEIN ABCI12, CHLOROPLASTIC"/>
    <property type="match status" value="1"/>
</dbReference>
<dbReference type="AlphaFoldDB" id="A0A2C6DEP5"/>
<dbReference type="OrthoDB" id="5588960at2"/>
<evidence type="ECO:0000256" key="1">
    <source>
        <dbReference type="ARBA" id="ARBA00004141"/>
    </source>
</evidence>
<evidence type="ECO:0000256" key="2">
    <source>
        <dbReference type="ARBA" id="ARBA00008564"/>
    </source>
</evidence>
<keyword evidence="5 6" id="KW-0472">Membrane</keyword>
<evidence type="ECO:0000256" key="3">
    <source>
        <dbReference type="ARBA" id="ARBA00022692"/>
    </source>
</evidence>
<evidence type="ECO:0000256" key="4">
    <source>
        <dbReference type="ARBA" id="ARBA00022989"/>
    </source>
</evidence>
<proteinExistence type="inferred from homology"/>
<comment type="subcellular location">
    <subcellularLocation>
        <location evidence="1">Membrane</location>
        <topology evidence="1">Multi-pass membrane protein</topology>
    </subcellularLocation>
</comment>
<dbReference type="RefSeq" id="WP_029095089.1">
    <property type="nucleotide sequence ID" value="NZ_BRLG01000019.1"/>
</dbReference>
<keyword evidence="3 6" id="KW-0812">Transmembrane</keyword>